<feature type="transmembrane region" description="Helical" evidence="1">
    <location>
        <begin position="238"/>
        <end position="261"/>
    </location>
</feature>
<evidence type="ECO:0000259" key="2">
    <source>
        <dbReference type="Pfam" id="PF11040"/>
    </source>
</evidence>
<gene>
    <name evidence="3" type="ORF">BSAL_45820</name>
</gene>
<feature type="transmembrane region" description="Helical" evidence="1">
    <location>
        <begin position="306"/>
        <end position="328"/>
    </location>
</feature>
<accession>A0A0S4JR22</accession>
<evidence type="ECO:0000313" key="4">
    <source>
        <dbReference type="Proteomes" id="UP000051952"/>
    </source>
</evidence>
<keyword evidence="4" id="KW-1185">Reference proteome</keyword>
<dbReference type="OMA" id="IARRCYG"/>
<keyword evidence="1" id="KW-0472">Membrane</keyword>
<dbReference type="Pfam" id="PF11040">
    <property type="entry name" value="DGF-1_C"/>
    <property type="match status" value="1"/>
</dbReference>
<keyword evidence="1 3" id="KW-0812">Transmembrane</keyword>
<proteinExistence type="predicted"/>
<reference evidence="4" key="1">
    <citation type="submission" date="2015-09" db="EMBL/GenBank/DDBJ databases">
        <authorList>
            <consortium name="Pathogen Informatics"/>
        </authorList>
    </citation>
    <scope>NUCLEOTIDE SEQUENCE [LARGE SCALE GENOMIC DNA]</scope>
    <source>
        <strain evidence="4">Lake Konstanz</strain>
    </source>
</reference>
<organism evidence="3 4">
    <name type="scientific">Bodo saltans</name>
    <name type="common">Flagellated protozoan</name>
    <dbReference type="NCBI Taxonomy" id="75058"/>
    <lineage>
        <taxon>Eukaryota</taxon>
        <taxon>Discoba</taxon>
        <taxon>Euglenozoa</taxon>
        <taxon>Kinetoplastea</taxon>
        <taxon>Metakinetoplastina</taxon>
        <taxon>Eubodonida</taxon>
        <taxon>Bodonidae</taxon>
        <taxon>Bodo</taxon>
    </lineage>
</organism>
<dbReference type="EMBL" id="CYKH01002211">
    <property type="protein sequence ID" value="CUG93949.1"/>
    <property type="molecule type" value="Genomic_DNA"/>
</dbReference>
<protein>
    <submittedName>
        <fullName evidence="3">Transmembrane protein, putative</fullName>
    </submittedName>
</protein>
<sequence>MEVVDISSSTNAASPVIMGNSSGLIFSNVSLMWPAALCGEIVSGDISSPCHDQSLFSRVSTTLGTIKLQDTSQIFITASLFSGFHNFSGVTIINATNTSRLKLGCNLWNRAPLNITVVEATIPPRMIDYPKNSNSSFQDSSTNRTVFTCNAYIEPPAPFTQAPTTLGDQLGGAAAPFFASAGVGAAVISGNVGALGDLQVLFAASSSVCAPSGLRSMGKSSSFLLSPFTSLNGEAYQVIGNLGILACIVALHAGAVAVVTWRRRNSFADTVKLEKRSQPSQRDGQTIPASSSSLLPPEAVLQFPNLSFVAALLLAPGVVRTIPLLISASGEGSSVALQLTVGVIAIVALSVGVYWRAWLVVSTPLFSRLRFVPYRRSELDSVRLFNGSTSPVPRLLLPTGRWEPEIARRCYGRLRGAVHGGAVRWSMFRPCYQLLLCVLTGVPVPLSWCTGYWIVLCTVQAAVAVFVVVERPSRARFTDILLA</sequence>
<feature type="transmembrane region" description="Helical" evidence="1">
    <location>
        <begin position="335"/>
        <end position="355"/>
    </location>
</feature>
<evidence type="ECO:0000256" key="1">
    <source>
        <dbReference type="SAM" id="Phobius"/>
    </source>
</evidence>
<dbReference type="AlphaFoldDB" id="A0A0S4JR22"/>
<dbReference type="Proteomes" id="UP000051952">
    <property type="component" value="Unassembled WGS sequence"/>
</dbReference>
<dbReference type="InterPro" id="IPR021053">
    <property type="entry name" value="Dispersed_gene_fam_prot1_C"/>
</dbReference>
<dbReference type="VEuPathDB" id="TriTrypDB:BSAL_45820"/>
<feature type="non-terminal residue" evidence="3">
    <location>
        <position position="483"/>
    </location>
</feature>
<evidence type="ECO:0000313" key="3">
    <source>
        <dbReference type="EMBL" id="CUG93949.1"/>
    </source>
</evidence>
<feature type="domain" description="Dispersed gene family protein 1 C-terminal" evidence="2">
    <location>
        <begin position="299"/>
        <end position="478"/>
    </location>
</feature>
<name>A0A0S4JR22_BODSA</name>
<keyword evidence="1" id="KW-1133">Transmembrane helix</keyword>